<dbReference type="EMBL" id="CP009287">
    <property type="protein sequence ID" value="AIQ71762.1"/>
    <property type="molecule type" value="Genomic_DNA"/>
</dbReference>
<dbReference type="KEGG" id="pgm:PGRAT_32360"/>
<evidence type="ECO:0000313" key="3">
    <source>
        <dbReference type="Proteomes" id="UP000029500"/>
    </source>
</evidence>
<dbReference type="RefSeq" id="WP_025707979.1">
    <property type="nucleotide sequence ID" value="NZ_CP009287.1"/>
</dbReference>
<evidence type="ECO:0000256" key="1">
    <source>
        <dbReference type="SAM" id="MobiDB-lite"/>
    </source>
</evidence>
<gene>
    <name evidence="2" type="ORF">PGRAT_32360</name>
</gene>
<dbReference type="STRING" id="189425.PGRAT_32360"/>
<feature type="region of interest" description="Disordered" evidence="1">
    <location>
        <begin position="66"/>
        <end position="109"/>
    </location>
</feature>
<dbReference type="OrthoDB" id="2662662at2"/>
<name>A0A089MEM5_9BACL</name>
<protein>
    <recommendedName>
        <fullName evidence="4">Spore coat protein</fullName>
    </recommendedName>
</protein>
<evidence type="ECO:0008006" key="4">
    <source>
        <dbReference type="Google" id="ProtNLM"/>
    </source>
</evidence>
<organism evidence="2 3">
    <name type="scientific">Paenibacillus graminis</name>
    <dbReference type="NCBI Taxonomy" id="189425"/>
    <lineage>
        <taxon>Bacteria</taxon>
        <taxon>Bacillati</taxon>
        <taxon>Bacillota</taxon>
        <taxon>Bacilli</taxon>
        <taxon>Bacillales</taxon>
        <taxon>Paenibacillaceae</taxon>
        <taxon>Paenibacillus</taxon>
    </lineage>
</organism>
<proteinExistence type="predicted"/>
<evidence type="ECO:0000313" key="2">
    <source>
        <dbReference type="EMBL" id="AIQ71762.1"/>
    </source>
</evidence>
<dbReference type="eggNOG" id="ENOG5032XC5">
    <property type="taxonomic scope" value="Bacteria"/>
</dbReference>
<dbReference type="HOGENOM" id="CLU_100573_0_0_9"/>
<reference evidence="2 3" key="1">
    <citation type="submission" date="2014-08" db="EMBL/GenBank/DDBJ databases">
        <title>Comparative genomics of the Paenibacillus odorifer group.</title>
        <authorList>
            <person name="den Bakker H.C."/>
            <person name="Tsai Y.-C."/>
            <person name="Martin N."/>
            <person name="Korlach J."/>
            <person name="Wiedmann M."/>
        </authorList>
    </citation>
    <scope>NUCLEOTIDE SEQUENCE [LARGE SCALE GENOMIC DNA]</scope>
    <source>
        <strain evidence="2 3">DSM 15220</strain>
    </source>
</reference>
<sequence length="216" mass="23315">MKIVKRGLAVCLIMVLASTLSILTTAFVVNTYIQSVLASFDIKLDGPEPGIGGFVRSLTGMNSKAVPDTAEKQKTAAPNDQEKNTNGADGADGRSGSGEKAGEEDAPKDALPVMGEMSINEEQSGSALDQKLVMTPEAMKDLKNNLPADEKANIFNILMAKLPQEEMQKISKAMEDGLTESEVKDLQQVIAKYVDKEEYDALMKMLTPEMDDPSQN</sequence>
<dbReference type="Proteomes" id="UP000029500">
    <property type="component" value="Chromosome"/>
</dbReference>
<accession>A0A089MEM5</accession>
<dbReference type="AlphaFoldDB" id="A0A089MEM5"/>
<keyword evidence="3" id="KW-1185">Reference proteome</keyword>